<feature type="region of interest" description="Disordered" evidence="1">
    <location>
        <begin position="1"/>
        <end position="71"/>
    </location>
</feature>
<keyword evidence="3" id="KW-1185">Reference proteome</keyword>
<evidence type="ECO:0000313" key="2">
    <source>
        <dbReference type="EMBL" id="MFB9831205.1"/>
    </source>
</evidence>
<protein>
    <submittedName>
        <fullName evidence="2">Uncharacterized protein</fullName>
    </submittedName>
</protein>
<feature type="compositionally biased region" description="Basic residues" evidence="1">
    <location>
        <begin position="43"/>
        <end position="54"/>
    </location>
</feature>
<name>A0ABV5Y850_9ACTN</name>
<dbReference type="EMBL" id="JBHLZP010000011">
    <property type="protein sequence ID" value="MFB9831205.1"/>
    <property type="molecule type" value="Genomic_DNA"/>
</dbReference>
<reference evidence="2 3" key="1">
    <citation type="submission" date="2024-09" db="EMBL/GenBank/DDBJ databases">
        <authorList>
            <person name="Sun Q."/>
            <person name="Mori K."/>
        </authorList>
    </citation>
    <scope>NUCLEOTIDE SEQUENCE [LARGE SCALE GENOMIC DNA]</scope>
    <source>
        <strain evidence="2 3">TBRC 0563</strain>
    </source>
</reference>
<comment type="caution">
    <text evidence="2">The sequence shown here is derived from an EMBL/GenBank/DDBJ whole genome shotgun (WGS) entry which is preliminary data.</text>
</comment>
<sequence>MDGGLLVGEETGAELRTARAEGSVAAGPAPSAMPPEATGGRVRYGRHHGTHQHLRWSPWPAADLPPRRRPR</sequence>
<proteinExistence type="predicted"/>
<dbReference type="Proteomes" id="UP001589627">
    <property type="component" value="Unassembled WGS sequence"/>
</dbReference>
<evidence type="ECO:0000256" key="1">
    <source>
        <dbReference type="SAM" id="MobiDB-lite"/>
    </source>
</evidence>
<organism evidence="2 3">
    <name type="scientific">Actinoallomurus acaciae</name>
    <dbReference type="NCBI Taxonomy" id="502577"/>
    <lineage>
        <taxon>Bacteria</taxon>
        <taxon>Bacillati</taxon>
        <taxon>Actinomycetota</taxon>
        <taxon>Actinomycetes</taxon>
        <taxon>Streptosporangiales</taxon>
        <taxon>Thermomonosporaceae</taxon>
        <taxon>Actinoallomurus</taxon>
    </lineage>
</organism>
<gene>
    <name evidence="2" type="ORF">ACFFNX_03275</name>
</gene>
<accession>A0ABV5Y850</accession>
<evidence type="ECO:0000313" key="3">
    <source>
        <dbReference type="Proteomes" id="UP001589627"/>
    </source>
</evidence>
<dbReference type="RefSeq" id="WP_378194820.1">
    <property type="nucleotide sequence ID" value="NZ_JBHLZP010000011.1"/>
</dbReference>